<evidence type="ECO:0000256" key="5">
    <source>
        <dbReference type="SAM" id="MobiDB-lite"/>
    </source>
</evidence>
<dbReference type="GO" id="GO:0019441">
    <property type="term" value="P:L-tryptophan catabolic process to kynurenine"/>
    <property type="evidence" value="ECO:0007669"/>
    <property type="project" value="InterPro"/>
</dbReference>
<keyword evidence="2 4" id="KW-0479">Metal-binding</keyword>
<dbReference type="OMA" id="SNKIMEP"/>
<dbReference type="RefSeq" id="XP_040631985.1">
    <property type="nucleotide sequence ID" value="XM_040772014.1"/>
</dbReference>
<evidence type="ECO:0000256" key="1">
    <source>
        <dbReference type="ARBA" id="ARBA00007119"/>
    </source>
</evidence>
<dbReference type="Pfam" id="PF01231">
    <property type="entry name" value="IDO"/>
    <property type="match status" value="1"/>
</dbReference>
<dbReference type="OrthoDB" id="540174at2759"/>
<sequence>MSTPPSPTSSGGPSSPRRLPDNHFLSIPRPTFLAPRPPTHAPDVSTLAGADYDVDVRTGFMPPSPPLMHLPEEYAPWQKVLDDAVRSELRVGDKRDTTGADIDKAERWRAHVRELAIISIDHLQRNILLLRRAHQVLASIMHFYVHSVPPPSDPSTPLRVPAPIAIPLVAVSHELGVTPILTYADTVLWNWDVIDPSRPVDVDNVRCLTLFTGTESEEHFYTVSAQLELRGVEALSIMRSSLDEAFVGDSLAVRRISAYLSRLALVIDDVATVMMRMFDGCDPHVFYTEVRPWFRGSAGSGRKWIYEGVSSVEAATSEDLSGPSAGQSTLVHALDVFLGVDHTSHSHSASTPTTSLTRAPTFLQQMEKYMPGPHQAFVHNLSSSAHQIRPLVLAQPAGSELTLAYDRAVLALKRFRDSHIRIVTVYIVSQRARAEREAREEREKAGEVVKRRAVGEQADIRGTGGTQLVPFLKETRAATLRTVVGKKT</sequence>
<dbReference type="Proteomes" id="UP000030653">
    <property type="component" value="Unassembled WGS sequence"/>
</dbReference>
<dbReference type="HOGENOM" id="CLU_010089_2_0_1"/>
<accession>M5G4A5</accession>
<dbReference type="PANTHER" id="PTHR28657:SF5">
    <property type="entry name" value="INDOLEAMINE 2,3-DIOXYGENASE"/>
    <property type="match status" value="1"/>
</dbReference>
<keyword evidence="7" id="KW-1185">Reference proteome</keyword>
<dbReference type="GO" id="GO:0046872">
    <property type="term" value="F:metal ion binding"/>
    <property type="evidence" value="ECO:0007669"/>
    <property type="project" value="UniProtKB-KW"/>
</dbReference>
<evidence type="ECO:0000256" key="4">
    <source>
        <dbReference type="PIRSR" id="PIRSR600898-1"/>
    </source>
</evidence>
<dbReference type="EMBL" id="JH795857">
    <property type="protein sequence ID" value="EJU05091.1"/>
    <property type="molecule type" value="Genomic_DNA"/>
</dbReference>
<dbReference type="InterPro" id="IPR000898">
    <property type="entry name" value="Indolamine_dOase"/>
</dbReference>
<comment type="similarity">
    <text evidence="1">Belongs to the indoleamine 2,3-dioxygenase family.</text>
</comment>
<organism evidence="6 7">
    <name type="scientific">Dacryopinax primogenitus (strain DJM 731)</name>
    <name type="common">Brown rot fungus</name>
    <dbReference type="NCBI Taxonomy" id="1858805"/>
    <lineage>
        <taxon>Eukaryota</taxon>
        <taxon>Fungi</taxon>
        <taxon>Dikarya</taxon>
        <taxon>Basidiomycota</taxon>
        <taxon>Agaricomycotina</taxon>
        <taxon>Dacrymycetes</taxon>
        <taxon>Dacrymycetales</taxon>
        <taxon>Dacrymycetaceae</taxon>
        <taxon>Dacryopinax</taxon>
    </lineage>
</organism>
<keyword evidence="4" id="KW-0349">Heme</keyword>
<dbReference type="GO" id="GO:0034354">
    <property type="term" value="P:'de novo' NAD+ biosynthetic process from L-tryptophan"/>
    <property type="evidence" value="ECO:0007669"/>
    <property type="project" value="TreeGrafter"/>
</dbReference>
<dbReference type="GeneID" id="63687076"/>
<dbReference type="GO" id="GO:0020037">
    <property type="term" value="F:heme binding"/>
    <property type="evidence" value="ECO:0007669"/>
    <property type="project" value="InterPro"/>
</dbReference>
<dbReference type="Gene3D" id="1.20.58.480">
    <property type="match status" value="1"/>
</dbReference>
<evidence type="ECO:0000256" key="3">
    <source>
        <dbReference type="ARBA" id="ARBA00023004"/>
    </source>
</evidence>
<evidence type="ECO:0000313" key="6">
    <source>
        <dbReference type="EMBL" id="EJU05091.1"/>
    </source>
</evidence>
<protein>
    <submittedName>
        <fullName evidence="6">Indoleamine 2-3-dioxygenase</fullName>
    </submittedName>
</protein>
<feature type="binding site" description="proximal binding residue" evidence="4">
    <location>
        <position position="419"/>
    </location>
    <ligand>
        <name>heme b</name>
        <dbReference type="ChEBI" id="CHEBI:60344"/>
    </ligand>
    <ligandPart>
        <name>Fe</name>
        <dbReference type="ChEBI" id="CHEBI:18248"/>
    </ligandPart>
</feature>
<evidence type="ECO:0000313" key="7">
    <source>
        <dbReference type="Proteomes" id="UP000030653"/>
    </source>
</evidence>
<dbReference type="GO" id="GO:0033754">
    <property type="term" value="F:indoleamine 2,3-dioxygenase activity"/>
    <property type="evidence" value="ECO:0007669"/>
    <property type="project" value="TreeGrafter"/>
</dbReference>
<dbReference type="GO" id="GO:0005737">
    <property type="term" value="C:cytoplasm"/>
    <property type="evidence" value="ECO:0007669"/>
    <property type="project" value="TreeGrafter"/>
</dbReference>
<dbReference type="PANTHER" id="PTHR28657">
    <property type="entry name" value="INDOLEAMINE 2,3-DIOXYGENASE"/>
    <property type="match status" value="1"/>
</dbReference>
<proteinExistence type="inferred from homology"/>
<evidence type="ECO:0000256" key="2">
    <source>
        <dbReference type="ARBA" id="ARBA00022723"/>
    </source>
</evidence>
<feature type="region of interest" description="Disordered" evidence="5">
    <location>
        <begin position="1"/>
        <end position="43"/>
    </location>
</feature>
<dbReference type="SUPFAM" id="SSF140959">
    <property type="entry name" value="Indolic compounds 2,3-dioxygenase-like"/>
    <property type="match status" value="1"/>
</dbReference>
<keyword evidence="6" id="KW-0560">Oxidoreductase</keyword>
<name>M5G4A5_DACPD</name>
<keyword evidence="3 4" id="KW-0408">Iron</keyword>
<dbReference type="InterPro" id="IPR037217">
    <property type="entry name" value="Trp/Indoleamine_2_3_dOase-like"/>
</dbReference>
<reference evidence="6 7" key="1">
    <citation type="journal article" date="2012" name="Science">
        <title>The Paleozoic origin of enzymatic lignin decomposition reconstructed from 31 fungal genomes.</title>
        <authorList>
            <person name="Floudas D."/>
            <person name="Binder M."/>
            <person name="Riley R."/>
            <person name="Barry K."/>
            <person name="Blanchette R.A."/>
            <person name="Henrissat B."/>
            <person name="Martinez A.T."/>
            <person name="Otillar R."/>
            <person name="Spatafora J.W."/>
            <person name="Yadav J.S."/>
            <person name="Aerts A."/>
            <person name="Benoit I."/>
            <person name="Boyd A."/>
            <person name="Carlson A."/>
            <person name="Copeland A."/>
            <person name="Coutinho P.M."/>
            <person name="de Vries R.P."/>
            <person name="Ferreira P."/>
            <person name="Findley K."/>
            <person name="Foster B."/>
            <person name="Gaskell J."/>
            <person name="Glotzer D."/>
            <person name="Gorecki P."/>
            <person name="Heitman J."/>
            <person name="Hesse C."/>
            <person name="Hori C."/>
            <person name="Igarashi K."/>
            <person name="Jurgens J.A."/>
            <person name="Kallen N."/>
            <person name="Kersten P."/>
            <person name="Kohler A."/>
            <person name="Kuees U."/>
            <person name="Kumar T.K.A."/>
            <person name="Kuo A."/>
            <person name="LaButti K."/>
            <person name="Larrondo L.F."/>
            <person name="Lindquist E."/>
            <person name="Ling A."/>
            <person name="Lombard V."/>
            <person name="Lucas S."/>
            <person name="Lundell T."/>
            <person name="Martin R."/>
            <person name="McLaughlin D.J."/>
            <person name="Morgenstern I."/>
            <person name="Morin E."/>
            <person name="Murat C."/>
            <person name="Nagy L.G."/>
            <person name="Nolan M."/>
            <person name="Ohm R.A."/>
            <person name="Patyshakuliyeva A."/>
            <person name="Rokas A."/>
            <person name="Ruiz-Duenas F.J."/>
            <person name="Sabat G."/>
            <person name="Salamov A."/>
            <person name="Samejima M."/>
            <person name="Schmutz J."/>
            <person name="Slot J.C."/>
            <person name="St John F."/>
            <person name="Stenlid J."/>
            <person name="Sun H."/>
            <person name="Sun S."/>
            <person name="Syed K."/>
            <person name="Tsang A."/>
            <person name="Wiebenga A."/>
            <person name="Young D."/>
            <person name="Pisabarro A."/>
            <person name="Eastwood D.C."/>
            <person name="Martin F."/>
            <person name="Cullen D."/>
            <person name="Grigoriev I.V."/>
            <person name="Hibbett D.S."/>
        </authorList>
    </citation>
    <scope>NUCLEOTIDE SEQUENCE [LARGE SCALE GENOMIC DNA]</scope>
    <source>
        <strain evidence="6 7">DJM-731 SS1</strain>
    </source>
</reference>
<dbReference type="STRING" id="1858805.M5G4A5"/>
<gene>
    <name evidence="6" type="ORF">DACRYDRAFT_20637</name>
</gene>
<dbReference type="AlphaFoldDB" id="M5G4A5"/>
<keyword evidence="6" id="KW-0223">Dioxygenase</keyword>